<keyword evidence="3 5" id="KW-1133">Transmembrane helix</keyword>
<keyword evidence="4 5" id="KW-0472">Membrane</keyword>
<dbReference type="SUPFAM" id="SSF81324">
    <property type="entry name" value="Voltage-gated potassium channels"/>
    <property type="match status" value="1"/>
</dbReference>
<reference evidence="6 7" key="1">
    <citation type="submission" date="2024-03" db="EMBL/GenBank/DDBJ databases">
        <title>Draft genome sequence of Klenkia sp. LSe6-5.</title>
        <authorList>
            <person name="Duangmal K."/>
            <person name="Chantavorakit T."/>
        </authorList>
    </citation>
    <scope>NUCLEOTIDE SEQUENCE [LARGE SCALE GENOMIC DNA]</scope>
    <source>
        <strain evidence="6 7">LSe6-5</strain>
    </source>
</reference>
<proteinExistence type="predicted"/>
<name>A0ABU8DZE3_9ACTN</name>
<dbReference type="RefSeq" id="WP_336406296.1">
    <property type="nucleotide sequence ID" value="NZ_JBAPLU010000038.1"/>
</dbReference>
<gene>
    <name evidence="6" type="ORF">TEK04_20850</name>
</gene>
<evidence type="ECO:0000256" key="1">
    <source>
        <dbReference type="ARBA" id="ARBA00004141"/>
    </source>
</evidence>
<protein>
    <submittedName>
        <fullName evidence="6">Uncharacterized protein</fullName>
    </submittedName>
</protein>
<dbReference type="Gene3D" id="1.20.120.350">
    <property type="entry name" value="Voltage-gated potassium channels. Chain C"/>
    <property type="match status" value="1"/>
</dbReference>
<feature type="transmembrane region" description="Helical" evidence="5">
    <location>
        <begin position="43"/>
        <end position="62"/>
    </location>
</feature>
<evidence type="ECO:0000256" key="4">
    <source>
        <dbReference type="ARBA" id="ARBA00023136"/>
    </source>
</evidence>
<feature type="transmembrane region" description="Helical" evidence="5">
    <location>
        <begin position="128"/>
        <end position="149"/>
    </location>
</feature>
<feature type="transmembrane region" description="Helical" evidence="5">
    <location>
        <begin position="74"/>
        <end position="96"/>
    </location>
</feature>
<sequence length="207" mass="21394">MTSREQRVQERLALPVLVAALVSVPAVFLTFADGALGTTGRVLDWASGAVLLAETVTLLVVAEDKKAWVRGHRGLLALTGVVVVGVVLALGPVQVFRLVRSVGALRVLRARRVVTAARQLAARTGGRLLQALTVSAGMVVAVFVALVLSDPTSQSRSILAWVLPFPVDDVVVGTAAVVAGLALGGATWVLVRDRGSGADADPTPPAD</sequence>
<dbReference type="InterPro" id="IPR027359">
    <property type="entry name" value="Volt_channel_dom_sf"/>
</dbReference>
<comment type="caution">
    <text evidence="6">The sequence shown here is derived from an EMBL/GenBank/DDBJ whole genome shotgun (WGS) entry which is preliminary data.</text>
</comment>
<keyword evidence="7" id="KW-1185">Reference proteome</keyword>
<dbReference type="Proteomes" id="UP001361570">
    <property type="component" value="Unassembled WGS sequence"/>
</dbReference>
<feature type="transmembrane region" description="Helical" evidence="5">
    <location>
        <begin position="12"/>
        <end position="31"/>
    </location>
</feature>
<evidence type="ECO:0000256" key="5">
    <source>
        <dbReference type="SAM" id="Phobius"/>
    </source>
</evidence>
<evidence type="ECO:0000256" key="2">
    <source>
        <dbReference type="ARBA" id="ARBA00022692"/>
    </source>
</evidence>
<evidence type="ECO:0000256" key="3">
    <source>
        <dbReference type="ARBA" id="ARBA00022989"/>
    </source>
</evidence>
<accession>A0ABU8DZE3</accession>
<comment type="subcellular location">
    <subcellularLocation>
        <location evidence="1">Membrane</location>
        <topology evidence="1">Multi-pass membrane protein</topology>
    </subcellularLocation>
</comment>
<evidence type="ECO:0000313" key="6">
    <source>
        <dbReference type="EMBL" id="MEI4274181.1"/>
    </source>
</evidence>
<feature type="transmembrane region" description="Helical" evidence="5">
    <location>
        <begin position="170"/>
        <end position="191"/>
    </location>
</feature>
<keyword evidence="2 5" id="KW-0812">Transmembrane</keyword>
<evidence type="ECO:0000313" key="7">
    <source>
        <dbReference type="Proteomes" id="UP001361570"/>
    </source>
</evidence>
<dbReference type="EMBL" id="JBAPLU010000038">
    <property type="protein sequence ID" value="MEI4274181.1"/>
    <property type="molecule type" value="Genomic_DNA"/>
</dbReference>
<organism evidence="6 7">
    <name type="scientific">Klenkia sesuvii</name>
    <dbReference type="NCBI Taxonomy" id="3103137"/>
    <lineage>
        <taxon>Bacteria</taxon>
        <taxon>Bacillati</taxon>
        <taxon>Actinomycetota</taxon>
        <taxon>Actinomycetes</taxon>
        <taxon>Geodermatophilales</taxon>
        <taxon>Geodermatophilaceae</taxon>
        <taxon>Klenkia</taxon>
    </lineage>
</organism>